<dbReference type="NCBIfam" id="TIGR00305">
    <property type="entry name" value="putative toxin-antitoxin system toxin component, PIN family"/>
    <property type="match status" value="1"/>
</dbReference>
<sequence length="141" mass="15385">MLKIVLDTDIIVTALRSATGGSNAVLREAALGRVTPLVTPALFLEYEAVLKRPEQRLAHALGLTEIDRFLAALASACEPVEVSFQWRPQLSDPNDEMVLEAAVNGRADALITHNVRDFARGAERFGLRVLKPGELLKELPS</sequence>
<accession>A0A6I4IZJ1</accession>
<dbReference type="Pfam" id="PF13470">
    <property type="entry name" value="PIN_3"/>
    <property type="match status" value="1"/>
</dbReference>
<dbReference type="EMBL" id="WQMS01000007">
    <property type="protein sequence ID" value="MVO77702.1"/>
    <property type="molecule type" value="Genomic_DNA"/>
</dbReference>
<protein>
    <submittedName>
        <fullName evidence="2">Putative toxin-antitoxin system toxin component, PIN family</fullName>
    </submittedName>
</protein>
<dbReference type="AlphaFoldDB" id="A0A6I4IZJ1"/>
<comment type="caution">
    <text evidence="2">The sequence shown here is derived from an EMBL/GenBank/DDBJ whole genome shotgun (WGS) entry which is preliminary data.</text>
</comment>
<dbReference type="PANTHER" id="PTHR34610:SF3">
    <property type="entry name" value="SSL7007 PROTEIN"/>
    <property type="match status" value="1"/>
</dbReference>
<keyword evidence="3" id="KW-1185">Reference proteome</keyword>
<reference evidence="2 3" key="1">
    <citation type="submission" date="2019-12" db="EMBL/GenBank/DDBJ databases">
        <authorList>
            <person name="Huq M.A."/>
        </authorList>
    </citation>
    <scope>NUCLEOTIDE SEQUENCE [LARGE SCALE GENOMIC DNA]</scope>
    <source>
        <strain evidence="2 3">MAH-20</strain>
    </source>
</reference>
<evidence type="ECO:0000259" key="1">
    <source>
        <dbReference type="Pfam" id="PF13470"/>
    </source>
</evidence>
<proteinExistence type="predicted"/>
<dbReference type="InterPro" id="IPR002716">
    <property type="entry name" value="PIN_dom"/>
</dbReference>
<name>A0A6I4IZJ1_9SPHN</name>
<dbReference type="Gene3D" id="3.40.50.1010">
    <property type="entry name" value="5'-nuclease"/>
    <property type="match status" value="1"/>
</dbReference>
<gene>
    <name evidence="2" type="ORF">GON01_07105</name>
</gene>
<feature type="domain" description="PIN" evidence="1">
    <location>
        <begin position="3"/>
        <end position="116"/>
    </location>
</feature>
<dbReference type="Proteomes" id="UP000441389">
    <property type="component" value="Unassembled WGS sequence"/>
</dbReference>
<dbReference type="RefSeq" id="WP_157026661.1">
    <property type="nucleotide sequence ID" value="NZ_WQMS01000007.1"/>
</dbReference>
<evidence type="ECO:0000313" key="3">
    <source>
        <dbReference type="Proteomes" id="UP000441389"/>
    </source>
</evidence>
<dbReference type="InterPro" id="IPR029060">
    <property type="entry name" value="PIN-like_dom_sf"/>
</dbReference>
<dbReference type="SUPFAM" id="SSF88723">
    <property type="entry name" value="PIN domain-like"/>
    <property type="match status" value="1"/>
</dbReference>
<dbReference type="InterPro" id="IPR002850">
    <property type="entry name" value="PIN_toxin-like"/>
</dbReference>
<evidence type="ECO:0000313" key="2">
    <source>
        <dbReference type="EMBL" id="MVO77702.1"/>
    </source>
</evidence>
<dbReference type="CDD" id="cd09854">
    <property type="entry name" value="PIN_VapC-like"/>
    <property type="match status" value="1"/>
</dbReference>
<dbReference type="PANTHER" id="PTHR34610">
    <property type="entry name" value="SSL7007 PROTEIN"/>
    <property type="match status" value="1"/>
</dbReference>
<organism evidence="2 3">
    <name type="scientific">Sphingomonas horti</name>
    <dbReference type="NCBI Taxonomy" id="2682842"/>
    <lineage>
        <taxon>Bacteria</taxon>
        <taxon>Pseudomonadati</taxon>
        <taxon>Pseudomonadota</taxon>
        <taxon>Alphaproteobacteria</taxon>
        <taxon>Sphingomonadales</taxon>
        <taxon>Sphingomonadaceae</taxon>
        <taxon>Sphingomonas</taxon>
    </lineage>
</organism>